<dbReference type="RefSeq" id="WP_267677645.1">
    <property type="nucleotide sequence ID" value="NZ_CP113088.1"/>
</dbReference>
<evidence type="ECO:0000313" key="2">
    <source>
        <dbReference type="Proteomes" id="UP001164705"/>
    </source>
</evidence>
<reference evidence="1" key="1">
    <citation type="submission" date="2022-11" db="EMBL/GenBank/DDBJ databases">
        <title>Lacinutrix neustonica HL-RS19T sp. nov., isolated from the surface microlayer sample of brackish Lake Shihwa.</title>
        <authorList>
            <person name="Choi J.Y."/>
            <person name="Hwang C.Y."/>
        </authorList>
    </citation>
    <scope>NUCLEOTIDE SEQUENCE</scope>
    <source>
        <strain evidence="1">HL-RS19</strain>
    </source>
</reference>
<evidence type="ECO:0000313" key="1">
    <source>
        <dbReference type="EMBL" id="WAC03065.1"/>
    </source>
</evidence>
<sequence>MRNLKYILLIFIFVSCQQKGETKKITSDLLKDIKEDKVNRSTELLPETDILERLKSQKIIVDTLQSQNKLTLEVLTKEPNKEKLTIVLNENWRETIETTYNIWKNKNGNIVLIGEFPTSESGDWYIEYLHYFDIKDKTIAFQRNTNFFNSMCTDGVAYEKITEYYNSDFNRIERNYSLTDKNNKELKKDDCAMYYDYPFEVSDNLKSYLKKINYGG</sequence>
<name>A0A9E8SHU6_9FLAO</name>
<organism evidence="1 2">
    <name type="scientific">Lacinutrix neustonica</name>
    <dbReference type="NCBI Taxonomy" id="2980107"/>
    <lineage>
        <taxon>Bacteria</taxon>
        <taxon>Pseudomonadati</taxon>
        <taxon>Bacteroidota</taxon>
        <taxon>Flavobacteriia</taxon>
        <taxon>Flavobacteriales</taxon>
        <taxon>Flavobacteriaceae</taxon>
        <taxon>Lacinutrix</taxon>
    </lineage>
</organism>
<protein>
    <recommendedName>
        <fullName evidence="3">Lipoprotein</fullName>
    </recommendedName>
</protein>
<dbReference type="KEGG" id="lnu:N7U66_05400"/>
<dbReference type="EMBL" id="CP113088">
    <property type="protein sequence ID" value="WAC03065.1"/>
    <property type="molecule type" value="Genomic_DNA"/>
</dbReference>
<evidence type="ECO:0008006" key="3">
    <source>
        <dbReference type="Google" id="ProtNLM"/>
    </source>
</evidence>
<gene>
    <name evidence="1" type="ORF">N7U66_05400</name>
</gene>
<accession>A0A9E8SHU6</accession>
<proteinExistence type="predicted"/>
<keyword evidence="2" id="KW-1185">Reference proteome</keyword>
<dbReference type="Proteomes" id="UP001164705">
    <property type="component" value="Chromosome"/>
</dbReference>
<dbReference type="PROSITE" id="PS51257">
    <property type="entry name" value="PROKAR_LIPOPROTEIN"/>
    <property type="match status" value="1"/>
</dbReference>
<dbReference type="AlphaFoldDB" id="A0A9E8SHU6"/>